<name>A0ABS6QL36_9PSED</name>
<keyword evidence="3" id="KW-1185">Reference proteome</keyword>
<comment type="caution">
    <text evidence="2">The sequence shown here is derived from an EMBL/GenBank/DDBJ whole genome shotgun (WGS) entry which is preliminary data.</text>
</comment>
<dbReference type="EMBL" id="JAHSTU010000001">
    <property type="protein sequence ID" value="MBV4519667.1"/>
    <property type="molecule type" value="Genomic_DNA"/>
</dbReference>
<evidence type="ECO:0000313" key="2">
    <source>
        <dbReference type="EMBL" id="MBV4519667.1"/>
    </source>
</evidence>
<gene>
    <name evidence="2" type="ORF">KVG88_06295</name>
</gene>
<protein>
    <recommendedName>
        <fullName evidence="4">Phage tail protein</fullName>
    </recommendedName>
</protein>
<evidence type="ECO:0008006" key="4">
    <source>
        <dbReference type="Google" id="ProtNLM"/>
    </source>
</evidence>
<reference evidence="2" key="1">
    <citation type="submission" date="2021-06" db="EMBL/GenBank/DDBJ databases">
        <title>Updating the genus Pseudomonas: Description of 43 new species and partition of the Pseudomonas putida group.</title>
        <authorList>
            <person name="Girard L."/>
            <person name="Lood C."/>
            <person name="Vandamme P."/>
            <person name="Rokni-Zadeh H."/>
            <person name="Van Noort V."/>
            <person name="Hofte M."/>
            <person name="Lavigne R."/>
            <person name="De Mot R."/>
        </authorList>
    </citation>
    <scope>NUCLEOTIDE SEQUENCE</scope>
    <source>
        <strain evidence="2">SWRI74</strain>
    </source>
</reference>
<feature type="region of interest" description="Disordered" evidence="1">
    <location>
        <begin position="1"/>
        <end position="24"/>
    </location>
</feature>
<evidence type="ECO:0000313" key="3">
    <source>
        <dbReference type="Proteomes" id="UP001049200"/>
    </source>
</evidence>
<proteinExistence type="predicted"/>
<accession>A0ABS6QL36</accession>
<dbReference type="RefSeq" id="WP_217870742.1">
    <property type="nucleotide sequence ID" value="NZ_JAHSTU010000001.1"/>
</dbReference>
<sequence>MPIPSSINDLSTTAGSNSPAGSESPSLIDDYLRTYASYIALLRDGAQSNSFNFAAGGGSANAITATYSPAITVLSDSTVLLVKAAAPNTGATTFSPNGLTAKPVVSLAHTALLGGEIVANGEICLQYNSSVGGGSWILVYSSGGALAVQQQQTTSKNLFLNPVGAVNQRGYVSGTATIAANQFTIDRMKVVVSGQNLTFTASGIGFIMTAPAGGVEQVLEGSTIEGGVYTLSWTGTATAAVNGAAVTNRGQTASLTAGSNVTIRFTGGTFTAVQFELGLIATPIEKRIYANELFLCRRYARQHQLNAFGYVQSGFGAQDITLSLEPPMRATPTITIISPITIFDGTNGGRTITGVTANNSVDSAIKFQPVIAGGAFPTASFPLITYGGSVLISADI</sequence>
<evidence type="ECO:0000256" key="1">
    <source>
        <dbReference type="SAM" id="MobiDB-lite"/>
    </source>
</evidence>
<dbReference type="Proteomes" id="UP001049200">
    <property type="component" value="Unassembled WGS sequence"/>
</dbReference>
<organism evidence="2 3">
    <name type="scientific">Pseudomonas azerbaijanoccidentalis</name>
    <dbReference type="NCBI Taxonomy" id="2842347"/>
    <lineage>
        <taxon>Bacteria</taxon>
        <taxon>Pseudomonadati</taxon>
        <taxon>Pseudomonadota</taxon>
        <taxon>Gammaproteobacteria</taxon>
        <taxon>Pseudomonadales</taxon>
        <taxon>Pseudomonadaceae</taxon>
        <taxon>Pseudomonas</taxon>
    </lineage>
</organism>